<dbReference type="Proteomes" id="UP000595437">
    <property type="component" value="Chromosome 17"/>
</dbReference>
<gene>
    <name evidence="2" type="ORF">FKW44_022962</name>
</gene>
<accession>A0A7T8GP49</accession>
<proteinExistence type="predicted"/>
<feature type="non-terminal residue" evidence="2">
    <location>
        <position position="1"/>
    </location>
</feature>
<protein>
    <submittedName>
        <fullName evidence="2">PTPRF interacting protein_ binding protein 1 (Liprin beta 1)</fullName>
    </submittedName>
</protein>
<reference evidence="3" key="1">
    <citation type="submission" date="2021-01" db="EMBL/GenBank/DDBJ databases">
        <title>Caligus Genome Assembly.</title>
        <authorList>
            <person name="Gallardo-Escarate C."/>
        </authorList>
    </citation>
    <scope>NUCLEOTIDE SEQUENCE [LARGE SCALE GENOMIC DNA]</scope>
</reference>
<dbReference type="EMBL" id="CP045906">
    <property type="protein sequence ID" value="QQP34911.1"/>
    <property type="molecule type" value="Genomic_DNA"/>
</dbReference>
<feature type="non-terminal residue" evidence="2">
    <location>
        <position position="162"/>
    </location>
</feature>
<feature type="compositionally biased region" description="Basic residues" evidence="1">
    <location>
        <begin position="13"/>
        <end position="22"/>
    </location>
</feature>
<evidence type="ECO:0000313" key="2">
    <source>
        <dbReference type="EMBL" id="QQP34911.1"/>
    </source>
</evidence>
<feature type="region of interest" description="Disordered" evidence="1">
    <location>
        <begin position="1"/>
        <end position="94"/>
    </location>
</feature>
<name>A0A7T8GP49_CALRO</name>
<keyword evidence="3" id="KW-1185">Reference proteome</keyword>
<feature type="compositionally biased region" description="Basic and acidic residues" evidence="1">
    <location>
        <begin position="42"/>
        <end position="59"/>
    </location>
</feature>
<evidence type="ECO:0000256" key="1">
    <source>
        <dbReference type="SAM" id="MobiDB-lite"/>
    </source>
</evidence>
<dbReference type="AlphaFoldDB" id="A0A7T8GP49"/>
<organism evidence="2 3">
    <name type="scientific">Caligus rogercresseyi</name>
    <name type="common">Sea louse</name>
    <dbReference type="NCBI Taxonomy" id="217165"/>
    <lineage>
        <taxon>Eukaryota</taxon>
        <taxon>Metazoa</taxon>
        <taxon>Ecdysozoa</taxon>
        <taxon>Arthropoda</taxon>
        <taxon>Crustacea</taxon>
        <taxon>Multicrustacea</taxon>
        <taxon>Hexanauplia</taxon>
        <taxon>Copepoda</taxon>
        <taxon>Siphonostomatoida</taxon>
        <taxon>Caligidae</taxon>
        <taxon>Caligus</taxon>
    </lineage>
</organism>
<sequence>YKSPSPCSSNYVHHNHPLHPHVLHQQPPPYRQSLRRRVQSPNRRDYKDFSCPRSRDLRSPMKHMRPYLPDEEEDSGADSLGNDHPGAGSGGPGGANMPCCGPYGNGNALMLYDHHHRRSESSPPICCESLCVRHVAGPPSLPIEVEERLRCLEGDKDTLHMQ</sequence>
<evidence type="ECO:0000313" key="3">
    <source>
        <dbReference type="Proteomes" id="UP000595437"/>
    </source>
</evidence>